<dbReference type="Proteomes" id="UP000198859">
    <property type="component" value="Chromosome I"/>
</dbReference>
<dbReference type="RefSeq" id="WP_091732812.1">
    <property type="nucleotide sequence ID" value="NZ_LT629757.1"/>
</dbReference>
<feature type="transmembrane region" description="Helical" evidence="1">
    <location>
        <begin position="20"/>
        <end position="43"/>
    </location>
</feature>
<accession>A0A1H1Y4K2</accession>
<evidence type="ECO:0000313" key="2">
    <source>
        <dbReference type="EMBL" id="SDT16344.1"/>
    </source>
</evidence>
<dbReference type="STRING" id="642780.SAMN04488570_3711"/>
<reference evidence="3" key="1">
    <citation type="submission" date="2016-10" db="EMBL/GenBank/DDBJ databases">
        <authorList>
            <person name="Varghese N."/>
            <person name="Submissions S."/>
        </authorList>
    </citation>
    <scope>NUCLEOTIDE SEQUENCE [LARGE SCALE GENOMIC DNA]</scope>
    <source>
        <strain evidence="3">DSM 22127</strain>
    </source>
</reference>
<evidence type="ECO:0000256" key="1">
    <source>
        <dbReference type="SAM" id="Phobius"/>
    </source>
</evidence>
<sequence>MSTAHAPAGPVRLTPVGQTYVAAVAVAAGVSLLLDTPVAWVLLVVLALPLSLVAMWVGFYATLAVGFVLGHATDQLSWPVALVWVAVWTATAWVNARLVEKLLRHGWDALRVGPRQRVEDDDPDVW</sequence>
<feature type="transmembrane region" description="Helical" evidence="1">
    <location>
        <begin position="76"/>
        <end position="96"/>
    </location>
</feature>
<organism evidence="2 3">
    <name type="scientific">Nocardioides scoriae</name>
    <dbReference type="NCBI Taxonomy" id="642780"/>
    <lineage>
        <taxon>Bacteria</taxon>
        <taxon>Bacillati</taxon>
        <taxon>Actinomycetota</taxon>
        <taxon>Actinomycetes</taxon>
        <taxon>Propionibacteriales</taxon>
        <taxon>Nocardioidaceae</taxon>
        <taxon>Nocardioides</taxon>
    </lineage>
</organism>
<keyword evidence="1" id="KW-0812">Transmembrane</keyword>
<evidence type="ECO:0000313" key="3">
    <source>
        <dbReference type="Proteomes" id="UP000198859"/>
    </source>
</evidence>
<keyword evidence="1" id="KW-0472">Membrane</keyword>
<gene>
    <name evidence="2" type="ORF">SAMN04488570_3711</name>
</gene>
<dbReference type="AlphaFoldDB" id="A0A1H1Y4K2"/>
<dbReference type="EMBL" id="LT629757">
    <property type="protein sequence ID" value="SDT16344.1"/>
    <property type="molecule type" value="Genomic_DNA"/>
</dbReference>
<protein>
    <submittedName>
        <fullName evidence="2">Uncharacterized protein</fullName>
    </submittedName>
</protein>
<feature type="transmembrane region" description="Helical" evidence="1">
    <location>
        <begin position="50"/>
        <end position="70"/>
    </location>
</feature>
<keyword evidence="1" id="KW-1133">Transmembrane helix</keyword>
<keyword evidence="3" id="KW-1185">Reference proteome</keyword>
<proteinExistence type="predicted"/>
<name>A0A1H1Y4K2_9ACTN</name>